<dbReference type="EMBL" id="MU003798">
    <property type="protein sequence ID" value="KAF2720572.1"/>
    <property type="molecule type" value="Genomic_DNA"/>
</dbReference>
<evidence type="ECO:0000256" key="1">
    <source>
        <dbReference type="ARBA" id="ARBA00004477"/>
    </source>
</evidence>
<evidence type="ECO:0000256" key="4">
    <source>
        <dbReference type="ARBA" id="ARBA00022692"/>
    </source>
</evidence>
<feature type="transmembrane region" description="Helical" evidence="9">
    <location>
        <begin position="26"/>
        <end position="46"/>
    </location>
</feature>
<dbReference type="PANTHER" id="PTHR13202">
    <property type="entry name" value="MICROSOMAL SIGNAL PEPTIDASE 12 KDA SUBUNIT"/>
    <property type="match status" value="1"/>
</dbReference>
<dbReference type="Pfam" id="PF06645">
    <property type="entry name" value="SPC12"/>
    <property type="match status" value="1"/>
</dbReference>
<proteinExistence type="inferred from homology"/>
<protein>
    <recommendedName>
        <fullName evidence="3">Signal peptidase complex subunit 1</fullName>
    </recommendedName>
</protein>
<dbReference type="InterPro" id="IPR009542">
    <property type="entry name" value="Spc1/SPCS1"/>
</dbReference>
<keyword evidence="11" id="KW-1185">Reference proteome</keyword>
<comment type="caution">
    <text evidence="10">The sequence shown here is derived from an EMBL/GenBank/DDBJ whole genome shotgun (WGS) entry which is preliminary data.</text>
</comment>
<evidence type="ECO:0000256" key="9">
    <source>
        <dbReference type="SAM" id="Phobius"/>
    </source>
</evidence>
<evidence type="ECO:0000256" key="7">
    <source>
        <dbReference type="ARBA" id="ARBA00023136"/>
    </source>
</evidence>
<evidence type="ECO:0000256" key="5">
    <source>
        <dbReference type="ARBA" id="ARBA00022824"/>
    </source>
</evidence>
<evidence type="ECO:0000256" key="3">
    <source>
        <dbReference type="ARBA" id="ARBA00017059"/>
    </source>
</evidence>
<name>A0A9P4Q4R7_9PEZI</name>
<dbReference type="PANTHER" id="PTHR13202:SF0">
    <property type="entry name" value="SIGNAL PEPTIDASE COMPLEX SUBUNIT 1"/>
    <property type="match status" value="1"/>
</dbReference>
<feature type="transmembrane region" description="Helical" evidence="9">
    <location>
        <begin position="53"/>
        <end position="74"/>
    </location>
</feature>
<accession>A0A9P4Q4R7</accession>
<keyword evidence="6 9" id="KW-1133">Transmembrane helix</keyword>
<evidence type="ECO:0000256" key="8">
    <source>
        <dbReference type="ARBA" id="ARBA00045204"/>
    </source>
</evidence>
<keyword evidence="7 9" id="KW-0472">Membrane</keyword>
<comment type="function">
    <text evidence="8">Component of the signal peptidase complex (SPC) which catalyzes the cleavage of N-terminal signal sequences from nascent proteins as they are translocated into the lumen of the endoplasmic reticulum. Dispensable for SPC enzymatic activity.</text>
</comment>
<evidence type="ECO:0000256" key="6">
    <source>
        <dbReference type="ARBA" id="ARBA00022989"/>
    </source>
</evidence>
<comment type="similarity">
    <text evidence="2">Belongs to the SPCS1 family.</text>
</comment>
<dbReference type="OrthoDB" id="263893at2759"/>
<evidence type="ECO:0000313" key="11">
    <source>
        <dbReference type="Proteomes" id="UP000799441"/>
    </source>
</evidence>
<dbReference type="GO" id="GO:0005787">
    <property type="term" value="C:signal peptidase complex"/>
    <property type="evidence" value="ECO:0007669"/>
    <property type="project" value="InterPro"/>
</dbReference>
<evidence type="ECO:0000256" key="2">
    <source>
        <dbReference type="ARBA" id="ARBA00005245"/>
    </source>
</evidence>
<evidence type="ECO:0000313" key="10">
    <source>
        <dbReference type="EMBL" id="KAF2720572.1"/>
    </source>
</evidence>
<dbReference type="GO" id="GO:0006465">
    <property type="term" value="P:signal peptide processing"/>
    <property type="evidence" value="ECO:0007669"/>
    <property type="project" value="InterPro"/>
</dbReference>
<dbReference type="GO" id="GO:0045047">
    <property type="term" value="P:protein targeting to ER"/>
    <property type="evidence" value="ECO:0007669"/>
    <property type="project" value="TreeGrafter"/>
</dbReference>
<organism evidence="10 11">
    <name type="scientific">Polychaeton citri CBS 116435</name>
    <dbReference type="NCBI Taxonomy" id="1314669"/>
    <lineage>
        <taxon>Eukaryota</taxon>
        <taxon>Fungi</taxon>
        <taxon>Dikarya</taxon>
        <taxon>Ascomycota</taxon>
        <taxon>Pezizomycotina</taxon>
        <taxon>Dothideomycetes</taxon>
        <taxon>Dothideomycetidae</taxon>
        <taxon>Capnodiales</taxon>
        <taxon>Capnodiaceae</taxon>
        <taxon>Polychaeton</taxon>
    </lineage>
</organism>
<sequence>MDVIPDSVRVVLEGEIDFKGQQLAEYLTTVLLAITGVLAFLAGFATQDIYNTLYIGLAGTALTFLVAIPPWPVYNQNPLPFLPSRTGRMDGLQGINIEVDGKRVS</sequence>
<reference evidence="10" key="1">
    <citation type="journal article" date="2020" name="Stud. Mycol.">
        <title>101 Dothideomycetes genomes: a test case for predicting lifestyles and emergence of pathogens.</title>
        <authorList>
            <person name="Haridas S."/>
            <person name="Albert R."/>
            <person name="Binder M."/>
            <person name="Bloem J."/>
            <person name="Labutti K."/>
            <person name="Salamov A."/>
            <person name="Andreopoulos B."/>
            <person name="Baker S."/>
            <person name="Barry K."/>
            <person name="Bills G."/>
            <person name="Bluhm B."/>
            <person name="Cannon C."/>
            <person name="Castanera R."/>
            <person name="Culley D."/>
            <person name="Daum C."/>
            <person name="Ezra D."/>
            <person name="Gonzalez J."/>
            <person name="Henrissat B."/>
            <person name="Kuo A."/>
            <person name="Liang C."/>
            <person name="Lipzen A."/>
            <person name="Lutzoni F."/>
            <person name="Magnuson J."/>
            <person name="Mondo S."/>
            <person name="Nolan M."/>
            <person name="Ohm R."/>
            <person name="Pangilinan J."/>
            <person name="Park H.-J."/>
            <person name="Ramirez L."/>
            <person name="Alfaro M."/>
            <person name="Sun H."/>
            <person name="Tritt A."/>
            <person name="Yoshinaga Y."/>
            <person name="Zwiers L.-H."/>
            <person name="Turgeon B."/>
            <person name="Goodwin S."/>
            <person name="Spatafora J."/>
            <person name="Crous P."/>
            <person name="Grigoriev I."/>
        </authorList>
    </citation>
    <scope>NUCLEOTIDE SEQUENCE</scope>
    <source>
        <strain evidence="10">CBS 116435</strain>
    </source>
</reference>
<dbReference type="AlphaFoldDB" id="A0A9P4Q4R7"/>
<keyword evidence="5" id="KW-0256">Endoplasmic reticulum</keyword>
<keyword evidence="4 9" id="KW-0812">Transmembrane</keyword>
<comment type="subcellular location">
    <subcellularLocation>
        <location evidence="1">Endoplasmic reticulum membrane</location>
        <topology evidence="1">Multi-pass membrane protein</topology>
    </subcellularLocation>
</comment>
<dbReference type="Proteomes" id="UP000799441">
    <property type="component" value="Unassembled WGS sequence"/>
</dbReference>
<gene>
    <name evidence="10" type="ORF">K431DRAFT_270420</name>
</gene>